<dbReference type="AlphaFoldDB" id="A0A849L4A2"/>
<organism evidence="1 2">
    <name type="scientific">Halovulum dunhuangense</name>
    <dbReference type="NCBI Taxonomy" id="1505036"/>
    <lineage>
        <taxon>Bacteria</taxon>
        <taxon>Pseudomonadati</taxon>
        <taxon>Pseudomonadota</taxon>
        <taxon>Alphaproteobacteria</taxon>
        <taxon>Rhodobacterales</taxon>
        <taxon>Paracoccaceae</taxon>
        <taxon>Halovulum</taxon>
    </lineage>
</organism>
<evidence type="ECO:0000313" key="1">
    <source>
        <dbReference type="EMBL" id="NNU81093.1"/>
    </source>
</evidence>
<dbReference type="RefSeq" id="WP_171325740.1">
    <property type="nucleotide sequence ID" value="NZ_JABFBC010000002.1"/>
</dbReference>
<reference evidence="1 2" key="1">
    <citation type="submission" date="2020-05" db="EMBL/GenBank/DDBJ databases">
        <title>Gimesia benthica sp. nov., a novel planctomycete isolated from a deep-sea water sample of the Northwest Indian Ocean.</title>
        <authorList>
            <person name="Wang J."/>
            <person name="Ruan C."/>
            <person name="Song L."/>
            <person name="Zhu Y."/>
            <person name="Li A."/>
            <person name="Zheng X."/>
            <person name="Wang L."/>
            <person name="Lu Z."/>
            <person name="Huang Y."/>
            <person name="Du W."/>
            <person name="Zhou Y."/>
            <person name="Huang L."/>
            <person name="Dai X."/>
        </authorList>
    </citation>
    <scope>NUCLEOTIDE SEQUENCE [LARGE SCALE GENOMIC DNA]</scope>
    <source>
        <strain evidence="1 2">YYQ-30</strain>
    </source>
</reference>
<sequence length="439" mass="45996">MPDGTTSNSARRSVVVQGFTNSVLDPESPMLGPVENGGTIIANTAPGCWGPMITPALRGGHEVTRPVYVEGAEPGDAVAIRIRDITVTSIATASGHDSSPEGFCLGDPYVAARCPHCDTVWPETHVEGIGQDAVRCDACGNPVKPFEIVHGYTVVFDETRHVGVTMSKKAAERIAHEAKHFAALPDDSKQHSILTYAPSDMAGVMVRMRPFLGQLGTCPSRAMPDSHNAGDFGAFLVGAPHPYAMTAEDLAEHKTDGHMDIDAVRPGAILVAPVKVKGAGVYMGDMHAAQGDGEIAGHTMDVAGSVTLQVEVLKDWPIDGPVLFPLPEDLPPLARPFTASERAKAARLAQEWGVGELEASAPISVIGTAANMNAAIDNGLARAAALLGMSVAEVRNRATINGAIEIGRAPGVIQVTFLAPLSKLDAVGLGGYAREQYDL</sequence>
<proteinExistence type="predicted"/>
<gene>
    <name evidence="1" type="ORF">HMH01_11665</name>
</gene>
<dbReference type="SUPFAM" id="SSF141130">
    <property type="entry name" value="Acetamidase/Formamidase-like"/>
    <property type="match status" value="1"/>
</dbReference>
<dbReference type="GO" id="GO:0016811">
    <property type="term" value="F:hydrolase activity, acting on carbon-nitrogen (but not peptide) bonds, in linear amides"/>
    <property type="evidence" value="ECO:0007669"/>
    <property type="project" value="InterPro"/>
</dbReference>
<dbReference type="Gene3D" id="2.60.120.580">
    <property type="entry name" value="Acetamidase/Formamidase-like domains"/>
    <property type="match status" value="2"/>
</dbReference>
<dbReference type="EMBL" id="JABFBC010000002">
    <property type="protein sequence ID" value="NNU81093.1"/>
    <property type="molecule type" value="Genomic_DNA"/>
</dbReference>
<dbReference type="PANTHER" id="PTHR31891:SF1">
    <property type="entry name" value="FORMAMIDASE C869.04-RELATED"/>
    <property type="match status" value="1"/>
</dbReference>
<dbReference type="InterPro" id="IPR004304">
    <property type="entry name" value="FmdA_AmdA"/>
</dbReference>
<dbReference type="Proteomes" id="UP000572377">
    <property type="component" value="Unassembled WGS sequence"/>
</dbReference>
<name>A0A849L4A2_9RHOB</name>
<dbReference type="Pfam" id="PF03069">
    <property type="entry name" value="FmdA_AmdA"/>
    <property type="match status" value="1"/>
</dbReference>
<accession>A0A849L4A2</accession>
<dbReference type="PANTHER" id="PTHR31891">
    <property type="entry name" value="FORMAMIDASE C869.04-RELATED"/>
    <property type="match status" value="1"/>
</dbReference>
<comment type="caution">
    <text evidence="1">The sequence shown here is derived from an EMBL/GenBank/DDBJ whole genome shotgun (WGS) entry which is preliminary data.</text>
</comment>
<protein>
    <submittedName>
        <fullName evidence="1">Acetamidase</fullName>
    </submittedName>
</protein>
<evidence type="ECO:0000313" key="2">
    <source>
        <dbReference type="Proteomes" id="UP000572377"/>
    </source>
</evidence>
<keyword evidence="2" id="KW-1185">Reference proteome</keyword>